<comment type="caution">
    <text evidence="2">The sequence shown here is derived from an EMBL/GenBank/DDBJ whole genome shotgun (WGS) entry which is preliminary data.</text>
</comment>
<sequence length="330" mass="35410">MPRQNLTTTPQWPAYSPVTPSTIYSKYPQGQLSGNLKVNPGKPSVYIFKGSNSFNEKTVSRIPRPAPPAFNAAASSDEKENTCSSQPFNFNLGASSPFDVNGALRPPSLTDFGFSASSTEKCKSRIPVSTASKTFVSTGDKENMSGPHLVAHTYGLSSPSHEKSNAKRPVPFTFGDSTSYTKNESAATSRIVPFTFTLAAPSDVKSNSKTTVCGTPTACTVNTRKTSTLPPVKFTFGASASPEEKGNSNRPAPYTFRGSASKEDNKNTSKMVPFTFTFSTPPVEKERTSMVPPFCFASKVPASSNQTRNLKLTLPAPLIFKTSTSPEPNI</sequence>
<gene>
    <name evidence="2" type="ORF">K450DRAFT_259269</name>
</gene>
<organism evidence="2 3">
    <name type="scientific">Umbelopsis ramanniana AG</name>
    <dbReference type="NCBI Taxonomy" id="1314678"/>
    <lineage>
        <taxon>Eukaryota</taxon>
        <taxon>Fungi</taxon>
        <taxon>Fungi incertae sedis</taxon>
        <taxon>Mucoromycota</taxon>
        <taxon>Mucoromycotina</taxon>
        <taxon>Umbelopsidomycetes</taxon>
        <taxon>Umbelopsidales</taxon>
        <taxon>Umbelopsidaceae</taxon>
        <taxon>Umbelopsis</taxon>
    </lineage>
</organism>
<dbReference type="RefSeq" id="XP_051440983.1">
    <property type="nucleotide sequence ID" value="XM_051591972.1"/>
</dbReference>
<name>A0AAD5E3D2_UMBRA</name>
<keyword evidence="3" id="KW-1185">Reference proteome</keyword>
<dbReference type="EMBL" id="MU620965">
    <property type="protein sequence ID" value="KAI8575979.1"/>
    <property type="molecule type" value="Genomic_DNA"/>
</dbReference>
<dbReference type="Proteomes" id="UP001206595">
    <property type="component" value="Unassembled WGS sequence"/>
</dbReference>
<reference evidence="2" key="2">
    <citation type="journal article" date="2022" name="Proc. Natl. Acad. Sci. U.S.A.">
        <title>Diploid-dominant life cycles characterize the early evolution of Fungi.</title>
        <authorList>
            <person name="Amses K.R."/>
            <person name="Simmons D.R."/>
            <person name="Longcore J.E."/>
            <person name="Mondo S.J."/>
            <person name="Seto K."/>
            <person name="Jeronimo G.H."/>
            <person name="Bonds A.E."/>
            <person name="Quandt C.A."/>
            <person name="Davis W.J."/>
            <person name="Chang Y."/>
            <person name="Federici B.A."/>
            <person name="Kuo A."/>
            <person name="LaButti K."/>
            <person name="Pangilinan J."/>
            <person name="Andreopoulos W."/>
            <person name="Tritt A."/>
            <person name="Riley R."/>
            <person name="Hundley H."/>
            <person name="Johnson J."/>
            <person name="Lipzen A."/>
            <person name="Barry K."/>
            <person name="Lang B.F."/>
            <person name="Cuomo C.A."/>
            <person name="Buchler N.E."/>
            <person name="Grigoriev I.V."/>
            <person name="Spatafora J.W."/>
            <person name="Stajich J.E."/>
            <person name="James T.Y."/>
        </authorList>
    </citation>
    <scope>NUCLEOTIDE SEQUENCE</scope>
    <source>
        <strain evidence="2">AG</strain>
    </source>
</reference>
<accession>A0AAD5E3D2</accession>
<dbReference type="AlphaFoldDB" id="A0AAD5E3D2"/>
<evidence type="ECO:0000313" key="2">
    <source>
        <dbReference type="EMBL" id="KAI8575979.1"/>
    </source>
</evidence>
<protein>
    <submittedName>
        <fullName evidence="2">Uncharacterized protein</fullName>
    </submittedName>
</protein>
<evidence type="ECO:0000313" key="3">
    <source>
        <dbReference type="Proteomes" id="UP001206595"/>
    </source>
</evidence>
<proteinExistence type="predicted"/>
<dbReference type="GeneID" id="75917315"/>
<evidence type="ECO:0000256" key="1">
    <source>
        <dbReference type="SAM" id="MobiDB-lite"/>
    </source>
</evidence>
<reference evidence="2" key="1">
    <citation type="submission" date="2021-06" db="EMBL/GenBank/DDBJ databases">
        <authorList>
            <consortium name="DOE Joint Genome Institute"/>
            <person name="Mondo S.J."/>
            <person name="Amses K.R."/>
            <person name="Simmons D.R."/>
            <person name="Longcore J.E."/>
            <person name="Seto K."/>
            <person name="Alves G.H."/>
            <person name="Bonds A.E."/>
            <person name="Quandt C.A."/>
            <person name="Davis W.J."/>
            <person name="Chang Y."/>
            <person name="Letcher P.M."/>
            <person name="Powell M.J."/>
            <person name="Kuo A."/>
            <person name="Labutti K."/>
            <person name="Pangilinan J."/>
            <person name="Andreopoulos W."/>
            <person name="Tritt A."/>
            <person name="Riley R."/>
            <person name="Hundley H."/>
            <person name="Johnson J."/>
            <person name="Lipzen A."/>
            <person name="Barry K."/>
            <person name="Berbee M.L."/>
            <person name="Buchler N.E."/>
            <person name="Grigoriev I.V."/>
            <person name="Spatafora J.W."/>
            <person name="Stajich J.E."/>
            <person name="James T.Y."/>
        </authorList>
    </citation>
    <scope>NUCLEOTIDE SEQUENCE</scope>
    <source>
        <strain evidence="2">AG</strain>
    </source>
</reference>
<feature type="region of interest" description="Disordered" evidence="1">
    <location>
        <begin position="236"/>
        <end position="267"/>
    </location>
</feature>